<keyword evidence="2" id="KW-1185">Reference proteome</keyword>
<evidence type="ECO:0000313" key="2">
    <source>
        <dbReference type="Proteomes" id="UP001295444"/>
    </source>
</evidence>
<organism evidence="1 2">
    <name type="scientific">Pelobates cultripes</name>
    <name type="common">Western spadefoot toad</name>
    <dbReference type="NCBI Taxonomy" id="61616"/>
    <lineage>
        <taxon>Eukaryota</taxon>
        <taxon>Metazoa</taxon>
        <taxon>Chordata</taxon>
        <taxon>Craniata</taxon>
        <taxon>Vertebrata</taxon>
        <taxon>Euteleostomi</taxon>
        <taxon>Amphibia</taxon>
        <taxon>Batrachia</taxon>
        <taxon>Anura</taxon>
        <taxon>Pelobatoidea</taxon>
        <taxon>Pelobatidae</taxon>
        <taxon>Pelobates</taxon>
    </lineage>
</organism>
<dbReference type="EMBL" id="OW240914">
    <property type="protein sequence ID" value="CAH2276298.1"/>
    <property type="molecule type" value="Genomic_DNA"/>
</dbReference>
<dbReference type="Proteomes" id="UP001295444">
    <property type="component" value="Chromosome 03"/>
</dbReference>
<evidence type="ECO:0000313" key="1">
    <source>
        <dbReference type="EMBL" id="CAH2276298.1"/>
    </source>
</evidence>
<dbReference type="AlphaFoldDB" id="A0AAD1RRB7"/>
<accession>A0AAD1RRB7</accession>
<reference evidence="1" key="1">
    <citation type="submission" date="2022-03" db="EMBL/GenBank/DDBJ databases">
        <authorList>
            <person name="Alioto T."/>
            <person name="Alioto T."/>
            <person name="Gomez Garrido J."/>
        </authorList>
    </citation>
    <scope>NUCLEOTIDE SEQUENCE</scope>
</reference>
<proteinExistence type="predicted"/>
<protein>
    <submittedName>
        <fullName evidence="1">Uncharacterized protein</fullName>
    </submittedName>
</protein>
<name>A0AAD1RRB7_PELCU</name>
<sequence length="116" mass="12979">MELFASAFPGIVAERENPDLQHEVAAQILHKLTEVKTYLAGEMTRNTKEVKSEIQALGAQTADLEQRVETIVEAHNGVVIHSEAMAHQIDSLKLIVEDLLNCSRRNNLERPPQNPQ</sequence>
<gene>
    <name evidence="1" type="ORF">PECUL_23A050391</name>
</gene>